<reference evidence="5 6" key="1">
    <citation type="submission" date="2020-06" db="EMBL/GenBank/DDBJ databases">
        <authorList>
            <consortium name="Wellcome Sanger Institute Data Sharing"/>
        </authorList>
    </citation>
    <scope>NUCLEOTIDE SEQUENCE [LARGE SCALE GENOMIC DNA]</scope>
</reference>
<feature type="domain" description="Centrosome-associated FAM110 C-terminal" evidence="3">
    <location>
        <begin position="185"/>
        <end position="291"/>
    </location>
</feature>
<feature type="domain" description="Centrosome-associated FAM110 N-terminal" evidence="4">
    <location>
        <begin position="23"/>
        <end position="63"/>
    </location>
</feature>
<dbReference type="Proteomes" id="UP000694580">
    <property type="component" value="Chromosome 14"/>
</dbReference>
<proteinExistence type="inferred from homology"/>
<dbReference type="PANTHER" id="PTHR14758">
    <property type="entry name" value="AGAP005440-PA"/>
    <property type="match status" value="1"/>
</dbReference>
<keyword evidence="6" id="KW-1185">Reference proteome</keyword>
<dbReference type="Pfam" id="PF14160">
    <property type="entry name" value="FAM110_C"/>
    <property type="match status" value="1"/>
</dbReference>
<feature type="compositionally biased region" description="Low complexity" evidence="2">
    <location>
        <begin position="62"/>
        <end position="87"/>
    </location>
</feature>
<dbReference type="PANTHER" id="PTHR14758:SF5">
    <property type="entry name" value="PROTEIN FAM110C"/>
    <property type="match status" value="1"/>
</dbReference>
<evidence type="ECO:0000256" key="2">
    <source>
        <dbReference type="SAM" id="MobiDB-lite"/>
    </source>
</evidence>
<evidence type="ECO:0000259" key="4">
    <source>
        <dbReference type="Pfam" id="PF14161"/>
    </source>
</evidence>
<feature type="compositionally biased region" description="Basic and acidic residues" evidence="2">
    <location>
        <begin position="133"/>
        <end position="152"/>
    </location>
</feature>
<feature type="compositionally biased region" description="Acidic residues" evidence="2">
    <location>
        <begin position="88"/>
        <end position="98"/>
    </location>
</feature>
<evidence type="ECO:0000256" key="1">
    <source>
        <dbReference type="ARBA" id="ARBA00010576"/>
    </source>
</evidence>
<evidence type="ECO:0000313" key="6">
    <source>
        <dbReference type="Proteomes" id="UP000694580"/>
    </source>
</evidence>
<dbReference type="Pfam" id="PF14161">
    <property type="entry name" value="FAM110_N"/>
    <property type="match status" value="1"/>
</dbReference>
<dbReference type="AlphaFoldDB" id="A0AAY4EI12"/>
<comment type="similarity">
    <text evidence="1">Belongs to the FAM110 family.</text>
</comment>
<feature type="compositionally biased region" description="Basic and acidic residues" evidence="2">
    <location>
        <begin position="166"/>
        <end position="183"/>
    </location>
</feature>
<accession>A0AAY4EI12</accession>
<dbReference type="InterPro" id="IPR025739">
    <property type="entry name" value="FAM110_N"/>
</dbReference>
<feature type="region of interest" description="Disordered" evidence="2">
    <location>
        <begin position="20"/>
        <end position="194"/>
    </location>
</feature>
<sequence>AKTTLKPAAFSVKRAVVLEMQPPPRIRVKGPEHLRRQLGTETKTGLSAAERLAASRPRYLKSSAQGPAAAAADAASSSSFSASFGSADPEDEAPEDAAEATGAVKRNSSKKRPDSLLLYRQKCDLLRSPAGGDNRRIQRREPLLRAPKNKDQEDQENGEAGPPAEEVLRRPQHRRLEELEPTGRRGVGRSHSDISSRYSKNFADFDAFFKFCGLDGEVVDTLGRENFSAHSTDTTDAKVRSVSVAASEDQFSRSSGDSGGLHEDEVPKANPTSAVERNARVIKWLYSCRNAAESGKVLRDLD</sequence>
<name>A0AAY4EI12_9TELE</name>
<reference evidence="5" key="3">
    <citation type="submission" date="2025-09" db="UniProtKB">
        <authorList>
            <consortium name="Ensembl"/>
        </authorList>
    </citation>
    <scope>IDENTIFICATION</scope>
</reference>
<feature type="region of interest" description="Disordered" evidence="2">
    <location>
        <begin position="246"/>
        <end position="273"/>
    </location>
</feature>
<evidence type="ECO:0000259" key="3">
    <source>
        <dbReference type="Pfam" id="PF14160"/>
    </source>
</evidence>
<evidence type="ECO:0000313" key="5">
    <source>
        <dbReference type="Ensembl" id="ENSDCDP00010057295.1"/>
    </source>
</evidence>
<dbReference type="InterPro" id="IPR025741">
    <property type="entry name" value="FAM110_C"/>
</dbReference>
<gene>
    <name evidence="5" type="primary">FAM110C</name>
</gene>
<reference evidence="5" key="2">
    <citation type="submission" date="2025-08" db="UniProtKB">
        <authorList>
            <consortium name="Ensembl"/>
        </authorList>
    </citation>
    <scope>IDENTIFICATION</scope>
</reference>
<protein>
    <recommendedName>
        <fullName evidence="7">Family with sequence similarity 110 member C</fullName>
    </recommendedName>
</protein>
<dbReference type="GeneTree" id="ENSGT00950000183056"/>
<organism evidence="5 6">
    <name type="scientific">Denticeps clupeoides</name>
    <name type="common">denticle herring</name>
    <dbReference type="NCBI Taxonomy" id="299321"/>
    <lineage>
        <taxon>Eukaryota</taxon>
        <taxon>Metazoa</taxon>
        <taxon>Chordata</taxon>
        <taxon>Craniata</taxon>
        <taxon>Vertebrata</taxon>
        <taxon>Euteleostomi</taxon>
        <taxon>Actinopterygii</taxon>
        <taxon>Neopterygii</taxon>
        <taxon>Teleostei</taxon>
        <taxon>Clupei</taxon>
        <taxon>Clupeiformes</taxon>
        <taxon>Denticipitoidei</taxon>
        <taxon>Denticipitidae</taxon>
        <taxon>Denticeps</taxon>
    </lineage>
</organism>
<evidence type="ECO:0008006" key="7">
    <source>
        <dbReference type="Google" id="ProtNLM"/>
    </source>
</evidence>
<dbReference type="InterPro" id="IPR025740">
    <property type="entry name" value="FAM110"/>
</dbReference>
<dbReference type="Ensembl" id="ENSDCDT00010067975.1">
    <property type="protein sequence ID" value="ENSDCDP00010057295.1"/>
    <property type="gene ID" value="ENSDCDG00010032481.1"/>
</dbReference>